<keyword evidence="17" id="KW-1185">Reference proteome</keyword>
<evidence type="ECO:0000313" key="17">
    <source>
        <dbReference type="Proteomes" id="UP000602510"/>
    </source>
</evidence>
<comment type="pathway">
    <text evidence="13">Phospholipid metabolism; CDP-diacylglycerol biosynthesis; CDP-diacylglycerol from sn-glycerol 3-phosphate: step 3/3.</text>
</comment>
<dbReference type="PROSITE" id="PS01315">
    <property type="entry name" value="CDS"/>
    <property type="match status" value="1"/>
</dbReference>
<name>A0A833WC97_PHYIN</name>
<evidence type="ECO:0000256" key="5">
    <source>
        <dbReference type="ARBA" id="ARBA00022679"/>
    </source>
</evidence>
<keyword evidence="9" id="KW-0443">Lipid metabolism</keyword>
<evidence type="ECO:0000313" key="16">
    <source>
        <dbReference type="EMBL" id="KAF4036967.1"/>
    </source>
</evidence>
<dbReference type="InterPro" id="IPR000374">
    <property type="entry name" value="PC_trans"/>
</dbReference>
<evidence type="ECO:0000256" key="9">
    <source>
        <dbReference type="ARBA" id="ARBA00023098"/>
    </source>
</evidence>
<keyword evidence="10 15" id="KW-0472">Membrane</keyword>
<keyword evidence="7 13" id="KW-0548">Nucleotidyltransferase</keyword>
<dbReference type="GO" id="GO:0005886">
    <property type="term" value="C:plasma membrane"/>
    <property type="evidence" value="ECO:0007669"/>
    <property type="project" value="UniProtKB-SubCell"/>
</dbReference>
<evidence type="ECO:0000256" key="10">
    <source>
        <dbReference type="ARBA" id="ARBA00023136"/>
    </source>
</evidence>
<dbReference type="AlphaFoldDB" id="A0A833WC97"/>
<feature type="transmembrane region" description="Helical" evidence="15">
    <location>
        <begin position="6"/>
        <end position="25"/>
    </location>
</feature>
<dbReference type="Pfam" id="PF01148">
    <property type="entry name" value="CTP_transf_1"/>
    <property type="match status" value="1"/>
</dbReference>
<organism evidence="16 17">
    <name type="scientific">Phytophthora infestans</name>
    <name type="common">Potato late blight agent</name>
    <name type="synonym">Botrytis infestans</name>
    <dbReference type="NCBI Taxonomy" id="4787"/>
    <lineage>
        <taxon>Eukaryota</taxon>
        <taxon>Sar</taxon>
        <taxon>Stramenopiles</taxon>
        <taxon>Oomycota</taxon>
        <taxon>Peronosporomycetes</taxon>
        <taxon>Peronosporales</taxon>
        <taxon>Peronosporaceae</taxon>
        <taxon>Phytophthora</taxon>
    </lineage>
</organism>
<dbReference type="PANTHER" id="PTHR46382:SF1">
    <property type="entry name" value="PHOSPHATIDATE CYTIDYLYLTRANSFERASE"/>
    <property type="match status" value="1"/>
</dbReference>
<keyword evidence="12" id="KW-1208">Phospholipid metabolism</keyword>
<evidence type="ECO:0000256" key="11">
    <source>
        <dbReference type="ARBA" id="ARBA00023209"/>
    </source>
</evidence>
<feature type="transmembrane region" description="Helical" evidence="15">
    <location>
        <begin position="264"/>
        <end position="283"/>
    </location>
</feature>
<dbReference type="UniPathway" id="UPA00557">
    <property type="reaction ID" value="UER00614"/>
</dbReference>
<keyword evidence="4" id="KW-0444">Lipid biosynthesis</keyword>
<evidence type="ECO:0000256" key="15">
    <source>
        <dbReference type="SAM" id="Phobius"/>
    </source>
</evidence>
<evidence type="ECO:0000256" key="7">
    <source>
        <dbReference type="ARBA" id="ARBA00022695"/>
    </source>
</evidence>
<evidence type="ECO:0000256" key="12">
    <source>
        <dbReference type="ARBA" id="ARBA00023264"/>
    </source>
</evidence>
<comment type="similarity">
    <text evidence="2 13">Belongs to the CDS family.</text>
</comment>
<keyword evidence="3" id="KW-1003">Cell membrane</keyword>
<comment type="catalytic activity">
    <reaction evidence="13">
        <text>a 1,2-diacyl-sn-glycero-3-phosphate + CTP + H(+) = a CDP-1,2-diacyl-sn-glycerol + diphosphate</text>
        <dbReference type="Rhea" id="RHEA:16229"/>
        <dbReference type="ChEBI" id="CHEBI:15378"/>
        <dbReference type="ChEBI" id="CHEBI:33019"/>
        <dbReference type="ChEBI" id="CHEBI:37563"/>
        <dbReference type="ChEBI" id="CHEBI:58332"/>
        <dbReference type="ChEBI" id="CHEBI:58608"/>
        <dbReference type="EC" id="2.7.7.41"/>
    </reaction>
</comment>
<feature type="transmembrane region" description="Helical" evidence="15">
    <location>
        <begin position="229"/>
        <end position="252"/>
    </location>
</feature>
<evidence type="ECO:0000256" key="14">
    <source>
        <dbReference type="SAM" id="MobiDB-lite"/>
    </source>
</evidence>
<evidence type="ECO:0000256" key="13">
    <source>
        <dbReference type="RuleBase" id="RU003938"/>
    </source>
</evidence>
<proteinExistence type="inferred from homology"/>
<reference evidence="16" key="1">
    <citation type="submission" date="2020-04" db="EMBL/GenBank/DDBJ databases">
        <title>Hybrid Assembly of Korean Phytophthora infestans isolates.</title>
        <authorList>
            <person name="Prokchorchik M."/>
            <person name="Lee Y."/>
            <person name="Seo J."/>
            <person name="Cho J.-H."/>
            <person name="Park Y.-E."/>
            <person name="Jang D.-C."/>
            <person name="Im J.-S."/>
            <person name="Choi J.-G."/>
            <person name="Park H.-J."/>
            <person name="Lee G.-B."/>
            <person name="Lee Y.-G."/>
            <person name="Hong S.-Y."/>
            <person name="Cho K."/>
            <person name="Sohn K.H."/>
        </authorList>
    </citation>
    <scope>NUCLEOTIDE SEQUENCE</scope>
    <source>
        <strain evidence="16">KR_1_A1</strain>
    </source>
</reference>
<keyword evidence="8 15" id="KW-1133">Transmembrane helix</keyword>
<dbReference type="EMBL" id="WSZM01000253">
    <property type="protein sequence ID" value="KAF4036967.1"/>
    <property type="molecule type" value="Genomic_DNA"/>
</dbReference>
<accession>A0A833WC97</accession>
<keyword evidence="6 13" id="KW-0812">Transmembrane</keyword>
<dbReference type="Proteomes" id="UP000602510">
    <property type="component" value="Unassembled WGS sequence"/>
</dbReference>
<keyword evidence="11" id="KW-0594">Phospholipid biosynthesis</keyword>
<dbReference type="PANTHER" id="PTHR46382">
    <property type="entry name" value="PHOSPHATIDATE CYTIDYLYLTRANSFERASE"/>
    <property type="match status" value="1"/>
</dbReference>
<feature type="transmembrane region" description="Helical" evidence="15">
    <location>
        <begin position="303"/>
        <end position="324"/>
    </location>
</feature>
<feature type="compositionally biased region" description="Polar residues" evidence="14">
    <location>
        <begin position="55"/>
        <end position="72"/>
    </location>
</feature>
<evidence type="ECO:0000256" key="1">
    <source>
        <dbReference type="ARBA" id="ARBA00004651"/>
    </source>
</evidence>
<evidence type="ECO:0000256" key="8">
    <source>
        <dbReference type="ARBA" id="ARBA00022989"/>
    </source>
</evidence>
<keyword evidence="5 13" id="KW-0808">Transferase</keyword>
<feature type="transmembrane region" description="Helical" evidence="15">
    <location>
        <begin position="149"/>
        <end position="172"/>
    </location>
</feature>
<dbReference type="EC" id="2.7.7.41" evidence="13"/>
<protein>
    <recommendedName>
        <fullName evidence="13">Phosphatidate cytidylyltransferase</fullName>
        <ecNumber evidence="13">2.7.7.41</ecNumber>
    </recommendedName>
</protein>
<evidence type="ECO:0000256" key="6">
    <source>
        <dbReference type="ARBA" id="ARBA00022692"/>
    </source>
</evidence>
<sequence length="395" mass="43657">MSPAFATTTVCSFMICTCAYEYACLANRIRLRILTQMEAMEGLIEGNERHCGNFTPLNNTRSNHSATSSRESGSFHHEAPSPASVTSLSDVRTRATRTSLPDARAAEEERENREIAIVDNELKHQEDRIHRCAVTSVALRFFEGHVWRAAACVSIPVCMTTSTVFLLSIQWVDEFELTEFYTYRWFFAIPTGYVAALCACLTPDWQDAVITLVKYVFRFASTTDKTEAFVSSMLDVVGLLYVTGTLSILVAFVDDNHRTLYRKLLIALLYIVWASDTGAYVMAKSWTTSTTRTTAHLSKNKDYEGTLGAILFGIVTMAVASTLLDLPCSFGLKVGFTILAVVVGRLGDLFESLLKRAAGVKDSGTLIPGHGGVLDRIDALMFAAIVFSRYYALQS</sequence>
<evidence type="ECO:0000256" key="2">
    <source>
        <dbReference type="ARBA" id="ARBA00010185"/>
    </source>
</evidence>
<gene>
    <name evidence="16" type="ORF">GN244_ATG10949</name>
</gene>
<feature type="region of interest" description="Disordered" evidence="14">
    <location>
        <begin position="54"/>
        <end position="107"/>
    </location>
</feature>
<evidence type="ECO:0000256" key="4">
    <source>
        <dbReference type="ARBA" id="ARBA00022516"/>
    </source>
</evidence>
<dbReference type="GO" id="GO:0004605">
    <property type="term" value="F:phosphatidate cytidylyltransferase activity"/>
    <property type="evidence" value="ECO:0007669"/>
    <property type="project" value="UniProtKB-EC"/>
</dbReference>
<comment type="caution">
    <text evidence="16">The sequence shown here is derived from an EMBL/GenBank/DDBJ whole genome shotgun (WGS) entry which is preliminary data.</text>
</comment>
<comment type="subcellular location">
    <subcellularLocation>
        <location evidence="1">Cell membrane</location>
        <topology evidence="1">Multi-pass membrane protein</topology>
    </subcellularLocation>
</comment>
<dbReference type="GO" id="GO:0016024">
    <property type="term" value="P:CDP-diacylglycerol biosynthetic process"/>
    <property type="evidence" value="ECO:0007669"/>
    <property type="project" value="UniProtKB-UniPathway"/>
</dbReference>
<evidence type="ECO:0000256" key="3">
    <source>
        <dbReference type="ARBA" id="ARBA00022475"/>
    </source>
</evidence>